<dbReference type="HOGENOM" id="CLU_1017814_0_0_2"/>
<proteinExistence type="predicted"/>
<dbReference type="Proteomes" id="UP000000758">
    <property type="component" value="Chromosome"/>
</dbReference>
<sequence>MRILALLLLAPLLFVPAFAQTNSQVLPTTQGTLNVDVSTDPDPINPGDTARVAIDFLNPSTDRIQEHIDYRMTVVRDGDSVFGPIPLTHTSTGSVKIPVEFAAEGVYMALIEVEGILFQPIPLETVSFNIAVGEGQMESPSSGSGEDVMGDGGGCLIATAAYGSELAPQVQQLREIRDNTVMGTESGRAFMGAFNQMYYAFSPVIADMERESPVFREAVRVALTPMLATLSVLDHIEIDSEVDMLAYGIGIISLNLLIYGGIPALAVMSLRRYVG</sequence>
<keyword evidence="1" id="KW-0812">Transmembrane</keyword>
<evidence type="ECO:0000256" key="1">
    <source>
        <dbReference type="SAM" id="Phobius"/>
    </source>
</evidence>
<dbReference type="NCBIfam" id="NF041770">
    <property type="entry name" value="CFI_box_CTERM"/>
    <property type="match status" value="1"/>
</dbReference>
<evidence type="ECO:0000313" key="3">
    <source>
        <dbReference type="Proteomes" id="UP000000758"/>
    </source>
</evidence>
<keyword evidence="1" id="KW-0472">Membrane</keyword>
<dbReference type="KEGG" id="csy:CENSYa_1793"/>
<gene>
    <name evidence="2" type="ordered locus">CENSYa_1793</name>
</gene>
<dbReference type="PATRIC" id="fig|414004.10.peg.1634"/>
<keyword evidence="1" id="KW-1133">Transmembrane helix</keyword>
<dbReference type="AlphaFoldDB" id="A0RYI6"/>
<feature type="transmembrane region" description="Helical" evidence="1">
    <location>
        <begin position="244"/>
        <end position="270"/>
    </location>
</feature>
<protein>
    <recommendedName>
        <fullName evidence="4">Copper-binding protein</fullName>
    </recommendedName>
</protein>
<organism evidence="2 3">
    <name type="scientific">Cenarchaeum symbiosum (strain A)</name>
    <dbReference type="NCBI Taxonomy" id="414004"/>
    <lineage>
        <taxon>Archaea</taxon>
        <taxon>Nitrososphaerota</taxon>
        <taxon>Candidatus Cenarchaeales</taxon>
        <taxon>Candidatus Cenarchaeaceae</taxon>
        <taxon>Candidatus Cenarchaeum</taxon>
    </lineage>
</organism>
<keyword evidence="3" id="KW-1185">Reference proteome</keyword>
<evidence type="ECO:0008006" key="4">
    <source>
        <dbReference type="Google" id="ProtNLM"/>
    </source>
</evidence>
<dbReference type="EnsemblBacteria" id="ABK78403">
    <property type="protein sequence ID" value="ABK78403"/>
    <property type="gene ID" value="CENSYa_1793"/>
</dbReference>
<name>A0RYI6_CENSY</name>
<dbReference type="EMBL" id="DP000238">
    <property type="protein sequence ID" value="ABK78403.1"/>
    <property type="molecule type" value="Genomic_DNA"/>
</dbReference>
<reference evidence="2 3" key="1">
    <citation type="journal article" date="2006" name="Proc. Natl. Acad. Sci. U.S.A.">
        <title>Genomic analysis of the uncultivated marine crenarchaeote Cenarchaeum symbiosum.</title>
        <authorList>
            <person name="Hallam S.J."/>
            <person name="Konstantinidis K.T."/>
            <person name="Putnam N."/>
            <person name="Schleper C."/>
            <person name="Watanabe Y."/>
            <person name="Sugahara J."/>
            <person name="Preston C."/>
            <person name="de la Torre J."/>
            <person name="Richardson P.M."/>
            <person name="DeLong E.F."/>
        </authorList>
    </citation>
    <scope>NUCLEOTIDE SEQUENCE [LARGE SCALE GENOMIC DNA]</scope>
    <source>
        <strain evidence="3">A</strain>
    </source>
</reference>
<evidence type="ECO:0000313" key="2">
    <source>
        <dbReference type="EMBL" id="ABK78403.1"/>
    </source>
</evidence>
<accession>A0RYI6</accession>
<dbReference type="STRING" id="414004.CENSYa_1793"/>
<dbReference type="InterPro" id="IPR049886">
    <property type="entry name" value="CFI_box_CTERM_dom"/>
</dbReference>